<evidence type="ECO:0000313" key="1">
    <source>
        <dbReference type="EMBL" id="CAG6692064.1"/>
    </source>
</evidence>
<sequence length="106" mass="12015">MVYIGFYTDLFLLGFYISLTFETGGFPFKALPRWSNEPTITHITLTQPDWGRDQPASPCGPAQVPYISRTKKSVYLLALFTVHFVHDDCLTLYEVAKALPQGINKQ</sequence>
<organism evidence="1">
    <name type="scientific">Cacopsylla melanoneura</name>
    <dbReference type="NCBI Taxonomy" id="428564"/>
    <lineage>
        <taxon>Eukaryota</taxon>
        <taxon>Metazoa</taxon>
        <taxon>Ecdysozoa</taxon>
        <taxon>Arthropoda</taxon>
        <taxon>Hexapoda</taxon>
        <taxon>Insecta</taxon>
        <taxon>Pterygota</taxon>
        <taxon>Neoptera</taxon>
        <taxon>Paraneoptera</taxon>
        <taxon>Hemiptera</taxon>
        <taxon>Sternorrhyncha</taxon>
        <taxon>Psylloidea</taxon>
        <taxon>Psyllidae</taxon>
        <taxon>Psyllinae</taxon>
        <taxon>Cacopsylla</taxon>
    </lineage>
</organism>
<protein>
    <submittedName>
        <fullName evidence="1">Uncharacterized protein</fullName>
    </submittedName>
</protein>
<proteinExistence type="predicted"/>
<dbReference type="AlphaFoldDB" id="A0A8D8TQ99"/>
<dbReference type="EMBL" id="HBUF01305681">
    <property type="protein sequence ID" value="CAG6692064.1"/>
    <property type="molecule type" value="Transcribed_RNA"/>
</dbReference>
<name>A0A8D8TQ99_9HEMI</name>
<accession>A0A8D8TQ99</accession>
<reference evidence="1" key="1">
    <citation type="submission" date="2021-05" db="EMBL/GenBank/DDBJ databases">
        <authorList>
            <person name="Alioto T."/>
            <person name="Alioto T."/>
            <person name="Gomez Garrido J."/>
        </authorList>
    </citation>
    <scope>NUCLEOTIDE SEQUENCE</scope>
</reference>